<sequence length="51" mass="5443">MAQNYGTDVDTLPKHLDEKAARLHRLRPGAAAPAHHGPPGPPEGGRAYHPL</sequence>
<protein>
    <submittedName>
        <fullName evidence="2">Adenosylhomocysteinase</fullName>
    </submittedName>
</protein>
<dbReference type="Proteomes" id="UP001058236">
    <property type="component" value="Chromosome"/>
</dbReference>
<proteinExistence type="predicted"/>
<gene>
    <name evidence="2" type="ORF">NLU04_26495</name>
</gene>
<dbReference type="GeneID" id="97758064"/>
<dbReference type="EMBL" id="CP101397">
    <property type="protein sequence ID" value="UTR81780.1"/>
    <property type="molecule type" value="Genomic_DNA"/>
</dbReference>
<evidence type="ECO:0000313" key="2">
    <source>
        <dbReference type="EMBL" id="UTR81780.1"/>
    </source>
</evidence>
<dbReference type="RefSeq" id="WP_142228917.1">
    <property type="nucleotide sequence ID" value="NZ_BMSP01000004.1"/>
</dbReference>
<name>A0ABY5FDL6_9ACTN</name>
<evidence type="ECO:0000313" key="3">
    <source>
        <dbReference type="Proteomes" id="UP001058236"/>
    </source>
</evidence>
<reference evidence="2" key="1">
    <citation type="submission" date="2022-07" db="EMBL/GenBank/DDBJ databases">
        <title>Genomic of Streptomyces cavourensis F2.</title>
        <authorList>
            <person name="Hu S."/>
            <person name="Liang W."/>
        </authorList>
    </citation>
    <scope>NUCLEOTIDE SEQUENCE</scope>
    <source>
        <strain evidence="2">F2</strain>
    </source>
</reference>
<keyword evidence="3" id="KW-1185">Reference proteome</keyword>
<organism evidence="2 3">
    <name type="scientific">Streptomyces cavourensis</name>
    <dbReference type="NCBI Taxonomy" id="67258"/>
    <lineage>
        <taxon>Bacteria</taxon>
        <taxon>Bacillati</taxon>
        <taxon>Actinomycetota</taxon>
        <taxon>Actinomycetes</taxon>
        <taxon>Kitasatosporales</taxon>
        <taxon>Streptomycetaceae</taxon>
        <taxon>Streptomyces</taxon>
    </lineage>
</organism>
<evidence type="ECO:0000256" key="1">
    <source>
        <dbReference type="SAM" id="MobiDB-lite"/>
    </source>
</evidence>
<accession>A0ABY5FDL6</accession>
<feature type="region of interest" description="Disordered" evidence="1">
    <location>
        <begin position="1"/>
        <end position="51"/>
    </location>
</feature>
<feature type="compositionally biased region" description="Basic and acidic residues" evidence="1">
    <location>
        <begin position="11"/>
        <end position="21"/>
    </location>
</feature>